<dbReference type="RefSeq" id="WP_091680648.1">
    <property type="nucleotide sequence ID" value="NZ_FOSN01000005.1"/>
</dbReference>
<dbReference type="Gene3D" id="3.40.50.1110">
    <property type="entry name" value="SGNH hydrolase"/>
    <property type="match status" value="1"/>
</dbReference>
<evidence type="ECO:0000256" key="1">
    <source>
        <dbReference type="SAM" id="Phobius"/>
    </source>
</evidence>
<keyword evidence="3" id="KW-1185">Reference proteome</keyword>
<evidence type="ECO:0008006" key="4">
    <source>
        <dbReference type="Google" id="ProtNLM"/>
    </source>
</evidence>
<reference evidence="2 3" key="1">
    <citation type="submission" date="2016-10" db="EMBL/GenBank/DDBJ databases">
        <authorList>
            <person name="de Groot N.N."/>
        </authorList>
    </citation>
    <scope>NUCLEOTIDE SEQUENCE [LARGE SCALE GENOMIC DNA]</scope>
    <source>
        <strain evidence="2 3">NE2</strain>
    </source>
</reference>
<dbReference type="STRING" id="1612308.SAMN05444581_105142"/>
<keyword evidence="1" id="KW-0812">Transmembrane</keyword>
<feature type="transmembrane region" description="Helical" evidence="1">
    <location>
        <begin position="7"/>
        <end position="27"/>
    </location>
</feature>
<dbReference type="Proteomes" id="UP000198755">
    <property type="component" value="Unassembled WGS sequence"/>
</dbReference>
<keyword evidence="1" id="KW-0472">Membrane</keyword>
<evidence type="ECO:0000313" key="3">
    <source>
        <dbReference type="Proteomes" id="UP000198755"/>
    </source>
</evidence>
<evidence type="ECO:0000313" key="2">
    <source>
        <dbReference type="EMBL" id="SFK29064.1"/>
    </source>
</evidence>
<dbReference type="AlphaFoldDB" id="A0A1I3YB27"/>
<gene>
    <name evidence="2" type="ORF">SAMN05444581_105142</name>
</gene>
<dbReference type="SUPFAM" id="SSF52266">
    <property type="entry name" value="SGNH hydrolase"/>
    <property type="match status" value="1"/>
</dbReference>
<name>A0A1I3YB27_9HYPH</name>
<sequence length="403" mass="43943">MTGRKTMLFRISAIAILLAVIAGLEAFHPFRGFRLLTFTAVFFLFAVLATLTRRGLRDGVIVAASIALALTLAEAGAAFSETSELNTVAEGFYTNHPILGVAPGHPGVYHHEKKDPKSKANVFKVDYTIDSNLLREVRAAKGGPAIVFFGDSFTFGLGVNDQDTLPQQFANLLNAGQSVLNIGFSGYSPAQFLREEETGLFDHVIGANPKLFIFQTAAFHAERTSCKASWTASAPRYTLLDDAVSFQGRCFAGPRLWTREWFENSAAYRAFASPIVNQINHNDVELYIRILKEAVRLAKTKYGAPTLIPYIRVADAYLARTGFTNEMVIDRLRETGGYVVDASLVQEASRGAVIEIQGDGHPTPLANRLRAALLKDYIEHNISGVLSESRIQSGANSLPATGP</sequence>
<organism evidence="2 3">
    <name type="scientific">Methylocapsa palsarum</name>
    <dbReference type="NCBI Taxonomy" id="1612308"/>
    <lineage>
        <taxon>Bacteria</taxon>
        <taxon>Pseudomonadati</taxon>
        <taxon>Pseudomonadota</taxon>
        <taxon>Alphaproteobacteria</taxon>
        <taxon>Hyphomicrobiales</taxon>
        <taxon>Beijerinckiaceae</taxon>
        <taxon>Methylocapsa</taxon>
    </lineage>
</organism>
<proteinExistence type="predicted"/>
<protein>
    <recommendedName>
        <fullName evidence="4">GDSL-like Lipase/Acylhydrolase family protein</fullName>
    </recommendedName>
</protein>
<dbReference type="EMBL" id="FOSN01000005">
    <property type="protein sequence ID" value="SFK29064.1"/>
    <property type="molecule type" value="Genomic_DNA"/>
</dbReference>
<keyword evidence="1" id="KW-1133">Transmembrane helix</keyword>
<feature type="transmembrane region" description="Helical" evidence="1">
    <location>
        <begin position="33"/>
        <end position="52"/>
    </location>
</feature>
<dbReference type="InterPro" id="IPR036514">
    <property type="entry name" value="SGNH_hydro_sf"/>
</dbReference>
<feature type="transmembrane region" description="Helical" evidence="1">
    <location>
        <begin position="59"/>
        <end position="79"/>
    </location>
</feature>
<accession>A0A1I3YB27</accession>
<dbReference type="OrthoDB" id="7374791at2"/>
<dbReference type="GO" id="GO:0016788">
    <property type="term" value="F:hydrolase activity, acting on ester bonds"/>
    <property type="evidence" value="ECO:0007669"/>
    <property type="project" value="UniProtKB-ARBA"/>
</dbReference>